<evidence type="ECO:0000313" key="1">
    <source>
        <dbReference type="EMBL" id="KXG22028.1"/>
    </source>
</evidence>
<sequence>MQTHLFSCVLLAGARRSSKTEACLLRPSCRSSKQEALFCRPRAGRVTCSAGSPRGGFGVLSAAFFVRRGLVELAWRGWSSVTFSRQRGADEARRESLGTG</sequence>
<evidence type="ECO:0000313" key="2">
    <source>
        <dbReference type="Proteomes" id="UP000000768"/>
    </source>
</evidence>
<reference evidence="2" key="2">
    <citation type="journal article" date="2018" name="Plant J.">
        <title>The Sorghum bicolor reference genome: improved assembly, gene annotations, a transcriptome atlas, and signatures of genome organization.</title>
        <authorList>
            <person name="McCormick R.F."/>
            <person name="Truong S.K."/>
            <person name="Sreedasyam A."/>
            <person name="Jenkins J."/>
            <person name="Shu S."/>
            <person name="Sims D."/>
            <person name="Kennedy M."/>
            <person name="Amirebrahimi M."/>
            <person name="Weers B.D."/>
            <person name="McKinley B."/>
            <person name="Mattison A."/>
            <person name="Morishige D.T."/>
            <person name="Grimwood J."/>
            <person name="Schmutz J."/>
            <person name="Mullet J.E."/>
        </authorList>
    </citation>
    <scope>NUCLEOTIDE SEQUENCE [LARGE SCALE GENOMIC DNA]</scope>
    <source>
        <strain evidence="2">cv. BTx623</strain>
    </source>
</reference>
<gene>
    <name evidence="1" type="ORF">SORBI_3009G141900</name>
</gene>
<accession>A0A1B6P8H4</accession>
<keyword evidence="2" id="KW-1185">Reference proteome</keyword>
<organism evidence="1 2">
    <name type="scientific">Sorghum bicolor</name>
    <name type="common">Sorghum</name>
    <name type="synonym">Sorghum vulgare</name>
    <dbReference type="NCBI Taxonomy" id="4558"/>
    <lineage>
        <taxon>Eukaryota</taxon>
        <taxon>Viridiplantae</taxon>
        <taxon>Streptophyta</taxon>
        <taxon>Embryophyta</taxon>
        <taxon>Tracheophyta</taxon>
        <taxon>Spermatophyta</taxon>
        <taxon>Magnoliopsida</taxon>
        <taxon>Liliopsida</taxon>
        <taxon>Poales</taxon>
        <taxon>Poaceae</taxon>
        <taxon>PACMAD clade</taxon>
        <taxon>Panicoideae</taxon>
        <taxon>Andropogonodae</taxon>
        <taxon>Andropogoneae</taxon>
        <taxon>Sorghinae</taxon>
        <taxon>Sorghum</taxon>
    </lineage>
</organism>
<proteinExistence type="predicted"/>
<dbReference type="Proteomes" id="UP000000768">
    <property type="component" value="Chromosome 9"/>
</dbReference>
<reference evidence="1 2" key="1">
    <citation type="journal article" date="2009" name="Nature">
        <title>The Sorghum bicolor genome and the diversification of grasses.</title>
        <authorList>
            <person name="Paterson A.H."/>
            <person name="Bowers J.E."/>
            <person name="Bruggmann R."/>
            <person name="Dubchak I."/>
            <person name="Grimwood J."/>
            <person name="Gundlach H."/>
            <person name="Haberer G."/>
            <person name="Hellsten U."/>
            <person name="Mitros T."/>
            <person name="Poliakov A."/>
            <person name="Schmutz J."/>
            <person name="Spannagl M."/>
            <person name="Tang H."/>
            <person name="Wang X."/>
            <person name="Wicker T."/>
            <person name="Bharti A.K."/>
            <person name="Chapman J."/>
            <person name="Feltus F.A."/>
            <person name="Gowik U."/>
            <person name="Grigoriev I.V."/>
            <person name="Lyons E."/>
            <person name="Maher C.A."/>
            <person name="Martis M."/>
            <person name="Narechania A."/>
            <person name="Otillar R.P."/>
            <person name="Penning B.W."/>
            <person name="Salamov A.A."/>
            <person name="Wang Y."/>
            <person name="Zhang L."/>
            <person name="Carpita N.C."/>
            <person name="Freeling M."/>
            <person name="Gingle A.R."/>
            <person name="Hash C.T."/>
            <person name="Keller B."/>
            <person name="Klein P."/>
            <person name="Kresovich S."/>
            <person name="McCann M.C."/>
            <person name="Ming R."/>
            <person name="Peterson D.G."/>
            <person name="Mehboob-ur-Rahman"/>
            <person name="Ware D."/>
            <person name="Westhoff P."/>
            <person name="Mayer K.F."/>
            <person name="Messing J."/>
            <person name="Rokhsar D.S."/>
        </authorList>
    </citation>
    <scope>NUCLEOTIDE SEQUENCE [LARGE SCALE GENOMIC DNA]</scope>
    <source>
        <strain evidence="2">cv. BTx623</strain>
    </source>
</reference>
<name>A0A1B6P8H4_SORBI</name>
<dbReference type="Gramene" id="KXG22028">
    <property type="protein sequence ID" value="KXG22028"/>
    <property type="gene ID" value="SORBI_3009G141900"/>
</dbReference>
<dbReference type="EMBL" id="CM000768">
    <property type="protein sequence ID" value="KXG22028.1"/>
    <property type="molecule type" value="Genomic_DNA"/>
</dbReference>
<protein>
    <submittedName>
        <fullName evidence="1">Uncharacterized protein</fullName>
    </submittedName>
</protein>
<dbReference type="AlphaFoldDB" id="A0A1B6P8H4"/>
<dbReference type="InParanoid" id="A0A1B6P8H4"/>